<evidence type="ECO:0000313" key="1">
    <source>
        <dbReference type="EMBL" id="MCI2261795.1"/>
    </source>
</evidence>
<reference evidence="1" key="2">
    <citation type="submission" date="2022-01" db="EMBL/GenBank/DDBJ databases">
        <authorList>
            <person name="Rana R."/>
            <person name="Patil P.B."/>
        </authorList>
    </citation>
    <scope>NUCLEOTIDE SEQUENCE</scope>
    <source>
        <strain evidence="1">PPL560</strain>
    </source>
</reference>
<dbReference type="Proteomes" id="UP001430647">
    <property type="component" value="Unassembled WGS sequence"/>
</dbReference>
<sequence length="138" mass="14581">MITTCVFGDDTYRGEAAGMSVSTLTTQTNGHDTMKLQATLCLSLIAFYCAPAAAVSETDKAVDRLGVQGGTAYFSTKDAFSTTCKFDVVYFSIGDDFGKAAYASLLAAQTSGKKLSRFDYAQSAPGETCTLSLVESRS</sequence>
<evidence type="ECO:0000313" key="3">
    <source>
        <dbReference type="Proteomes" id="UP001430647"/>
    </source>
</evidence>
<evidence type="ECO:0000313" key="2">
    <source>
        <dbReference type="EMBL" id="XCI78857.1"/>
    </source>
</evidence>
<dbReference type="RefSeq" id="WP_242159817.1">
    <property type="nucleotide sequence ID" value="NZ_CP131914.1"/>
</dbReference>
<reference evidence="1 3" key="1">
    <citation type="journal article" date="2022" name="Curr. Microbiol.">
        <title>Xanthomonas indica sp. nov., a Novel Member of Non-Pathogenic Xanthomonas Community from Healthy Rice Seeds.</title>
        <authorList>
            <person name="Rana R."/>
            <person name="Madhavan V.N."/>
            <person name="Saroha T."/>
            <person name="Bansal K."/>
            <person name="Kaur A."/>
            <person name="Sonti R.V."/>
            <person name="Patel H.K."/>
            <person name="Patil P.B."/>
        </authorList>
    </citation>
    <scope>NUCLEOTIDE SEQUENCE [LARGE SCALE GENOMIC DNA]</scope>
    <source>
        <strain evidence="1 3">PPL560</strain>
    </source>
</reference>
<organism evidence="2">
    <name type="scientific">Xanthomonas indica</name>
    <dbReference type="NCBI Taxonomy" id="2912242"/>
    <lineage>
        <taxon>Bacteria</taxon>
        <taxon>Pseudomonadati</taxon>
        <taxon>Pseudomonadota</taxon>
        <taxon>Gammaproteobacteria</taxon>
        <taxon>Lysobacterales</taxon>
        <taxon>Lysobacteraceae</taxon>
        <taxon>Xanthomonas</taxon>
    </lineage>
</organism>
<keyword evidence="3" id="KW-1185">Reference proteome</keyword>
<dbReference type="EMBL" id="CP131914">
    <property type="protein sequence ID" value="XCI78857.1"/>
    <property type="molecule type" value="Genomic_DNA"/>
</dbReference>
<dbReference type="AlphaFoldDB" id="A0AAU8I0B0"/>
<dbReference type="EMBL" id="JAKJPQ010000007">
    <property type="protein sequence ID" value="MCI2261795.1"/>
    <property type="molecule type" value="Genomic_DNA"/>
</dbReference>
<gene>
    <name evidence="1" type="ORF">L3V74_09585</name>
    <name evidence="2" type="ORF">Q7W82_11120</name>
</gene>
<name>A0AAU8I0B0_9XANT</name>
<dbReference type="KEGG" id="xin:Q7W82_11120"/>
<accession>A0AAU8I0B0</accession>
<reference evidence="2" key="3">
    <citation type="submission" date="2023-08" db="EMBL/GenBank/DDBJ databases">
        <title>Complete genome sequence of Xanthomonas indica.</title>
        <authorList>
            <person name="Patil P.B."/>
            <person name="Rana R."/>
        </authorList>
    </citation>
    <scope>NUCLEOTIDE SEQUENCE</scope>
    <source>
        <strain evidence="2">PPL560</strain>
    </source>
</reference>
<protein>
    <submittedName>
        <fullName evidence="2">Uncharacterized protein</fullName>
    </submittedName>
</protein>
<proteinExistence type="predicted"/>